<keyword evidence="2" id="KW-1185">Reference proteome</keyword>
<evidence type="ECO:0000313" key="2">
    <source>
        <dbReference type="Proteomes" id="UP000239197"/>
    </source>
</evidence>
<proteinExistence type="predicted"/>
<organism evidence="1 2">
    <name type="scientific">Rahnella sikkimica</name>
    <dbReference type="NCBI Taxonomy" id="1805933"/>
    <lineage>
        <taxon>Bacteria</taxon>
        <taxon>Pseudomonadati</taxon>
        <taxon>Pseudomonadota</taxon>
        <taxon>Gammaproteobacteria</taxon>
        <taxon>Enterobacterales</taxon>
        <taxon>Yersiniaceae</taxon>
        <taxon>Rahnella</taxon>
    </lineage>
</organism>
<protein>
    <recommendedName>
        <fullName evidence="3">Chromosome segregation protein ParM</fullName>
    </recommendedName>
</protein>
<evidence type="ECO:0000313" key="1">
    <source>
        <dbReference type="EMBL" id="AVF38251.1"/>
    </source>
</evidence>
<keyword evidence="1" id="KW-0614">Plasmid</keyword>
<dbReference type="EMBL" id="CP019065">
    <property type="protein sequence ID" value="AVF38251.1"/>
    <property type="molecule type" value="Genomic_DNA"/>
</dbReference>
<evidence type="ECO:0008006" key="3">
    <source>
        <dbReference type="Google" id="ProtNLM"/>
    </source>
</evidence>
<dbReference type="OrthoDB" id="6402895at2"/>
<reference evidence="2" key="1">
    <citation type="submission" date="2017-01" db="EMBL/GenBank/DDBJ databases">
        <title>Genome sequence of Rouxiella sp. ERMR1:05.</title>
        <authorList>
            <person name="Kumar R."/>
            <person name="Singh D."/>
            <person name="Kumar S."/>
        </authorList>
    </citation>
    <scope>NUCLEOTIDE SEQUENCE [LARGE SCALE GENOMIC DNA]</scope>
    <source>
        <strain evidence="2">ERMR1:05</strain>
        <plasmid evidence="2">unnamed3</plasmid>
    </source>
</reference>
<dbReference type="KEGG" id="rox:BV494_25585"/>
<dbReference type="AlphaFoldDB" id="A0A2L1UZE3"/>
<dbReference type="RefSeq" id="WP_104925570.1">
    <property type="nucleotide sequence ID" value="NZ_CP019065.1"/>
</dbReference>
<sequence>MRISELQRKVLLVLSALEARGHDAPLPVMQLLSLLNAAASKDVYASNLRTSLHTLHRYGLLQKYRNASLNLAFALTDTGRRKAEAIRYDLAL</sequence>
<dbReference type="Proteomes" id="UP000239197">
    <property type="component" value="Plasmid unnamed3"/>
</dbReference>
<accession>A0A2L1UZE3</accession>
<name>A0A2L1UZE3_9GAMM</name>
<geneLocation type="plasmid" evidence="1 2">
    <name>unnamed3</name>
</geneLocation>
<gene>
    <name evidence="1" type="ORF">BV494_25585</name>
</gene>